<dbReference type="PANTHER" id="PTHR23155">
    <property type="entry name" value="DISEASE RESISTANCE PROTEIN RP"/>
    <property type="match status" value="1"/>
</dbReference>
<organism evidence="11 12">
    <name type="scientific">Urochloa decumbens</name>
    <dbReference type="NCBI Taxonomy" id="240449"/>
    <lineage>
        <taxon>Eukaryota</taxon>
        <taxon>Viridiplantae</taxon>
        <taxon>Streptophyta</taxon>
        <taxon>Embryophyta</taxon>
        <taxon>Tracheophyta</taxon>
        <taxon>Spermatophyta</taxon>
        <taxon>Magnoliopsida</taxon>
        <taxon>Liliopsida</taxon>
        <taxon>Poales</taxon>
        <taxon>Poaceae</taxon>
        <taxon>PACMAD clade</taxon>
        <taxon>Panicoideae</taxon>
        <taxon>Panicodae</taxon>
        <taxon>Paniceae</taxon>
        <taxon>Melinidinae</taxon>
        <taxon>Urochloa</taxon>
    </lineage>
</organism>
<dbReference type="GO" id="GO:0000166">
    <property type="term" value="F:nucleotide binding"/>
    <property type="evidence" value="ECO:0007669"/>
    <property type="project" value="UniProtKB-KW"/>
</dbReference>
<reference evidence="11" key="1">
    <citation type="submission" date="2024-10" db="EMBL/GenBank/DDBJ databases">
        <authorList>
            <person name="Ryan C."/>
        </authorList>
    </citation>
    <scope>NUCLEOTIDE SEQUENCE [LARGE SCALE GENOMIC DNA]</scope>
</reference>
<keyword evidence="3" id="KW-0677">Repeat</keyword>
<dbReference type="InterPro" id="IPR055414">
    <property type="entry name" value="LRR_R13L4/SHOC2-like"/>
</dbReference>
<dbReference type="FunFam" id="1.10.10.10:FF:000322">
    <property type="entry name" value="Probable disease resistance protein At1g63360"/>
    <property type="match status" value="1"/>
</dbReference>
<evidence type="ECO:0000256" key="5">
    <source>
        <dbReference type="ARBA" id="ARBA00022821"/>
    </source>
</evidence>
<dbReference type="InterPro" id="IPR058922">
    <property type="entry name" value="WHD_DRP"/>
</dbReference>
<dbReference type="AlphaFoldDB" id="A0ABC9B1E6"/>
<protein>
    <submittedName>
        <fullName evidence="11">Uncharacterized protein</fullName>
    </submittedName>
</protein>
<evidence type="ECO:0000313" key="11">
    <source>
        <dbReference type="EMBL" id="CAL4990785.1"/>
    </source>
</evidence>
<dbReference type="InterPro" id="IPR038005">
    <property type="entry name" value="RX-like_CC"/>
</dbReference>
<evidence type="ECO:0000256" key="1">
    <source>
        <dbReference type="ARBA" id="ARBA00008894"/>
    </source>
</evidence>
<dbReference type="FunFam" id="3.40.50.300:FF:001091">
    <property type="entry name" value="Probable disease resistance protein At1g61300"/>
    <property type="match status" value="1"/>
</dbReference>
<dbReference type="Proteomes" id="UP001497457">
    <property type="component" value="Chromosome 24b"/>
</dbReference>
<dbReference type="Gene3D" id="1.10.8.430">
    <property type="entry name" value="Helical domain of apoptotic protease-activating factors"/>
    <property type="match status" value="1"/>
</dbReference>
<dbReference type="PANTHER" id="PTHR23155:SF1116">
    <property type="entry name" value="OS12G0273300 PROTEIN"/>
    <property type="match status" value="1"/>
</dbReference>
<name>A0ABC9B1E6_9POAL</name>
<dbReference type="InterPro" id="IPR041118">
    <property type="entry name" value="Rx_N"/>
</dbReference>
<dbReference type="InterPro" id="IPR032675">
    <property type="entry name" value="LRR_dom_sf"/>
</dbReference>
<dbReference type="InterPro" id="IPR042197">
    <property type="entry name" value="Apaf_helical"/>
</dbReference>
<dbReference type="InterPro" id="IPR002182">
    <property type="entry name" value="NB-ARC"/>
</dbReference>
<dbReference type="Pfam" id="PF00931">
    <property type="entry name" value="NB-ARC"/>
    <property type="match status" value="1"/>
</dbReference>
<accession>A0ABC9B1E6</accession>
<feature type="domain" description="Disease resistance R13L4/SHOC-2-like LRR" evidence="10">
    <location>
        <begin position="549"/>
        <end position="920"/>
    </location>
</feature>
<dbReference type="InterPro" id="IPR027417">
    <property type="entry name" value="P-loop_NTPase"/>
</dbReference>
<dbReference type="Pfam" id="PF18052">
    <property type="entry name" value="Rx_N"/>
    <property type="match status" value="1"/>
</dbReference>
<feature type="domain" description="NB-ARC" evidence="7">
    <location>
        <begin position="175"/>
        <end position="330"/>
    </location>
</feature>
<keyword evidence="6" id="KW-0175">Coiled coil</keyword>
<dbReference type="Gene3D" id="1.10.10.10">
    <property type="entry name" value="Winged helix-like DNA-binding domain superfamily/Winged helix DNA-binding domain"/>
    <property type="match status" value="1"/>
</dbReference>
<dbReference type="SUPFAM" id="SSF52540">
    <property type="entry name" value="P-loop containing nucleoside triphosphate hydrolases"/>
    <property type="match status" value="1"/>
</dbReference>
<dbReference type="Pfam" id="PF23598">
    <property type="entry name" value="LRR_14"/>
    <property type="match status" value="1"/>
</dbReference>
<evidence type="ECO:0000256" key="4">
    <source>
        <dbReference type="ARBA" id="ARBA00022741"/>
    </source>
</evidence>
<keyword evidence="4" id="KW-0547">Nucleotide-binding</keyword>
<dbReference type="InterPro" id="IPR044974">
    <property type="entry name" value="Disease_R_plants"/>
</dbReference>
<evidence type="ECO:0000256" key="6">
    <source>
        <dbReference type="ARBA" id="ARBA00023054"/>
    </source>
</evidence>
<evidence type="ECO:0000256" key="2">
    <source>
        <dbReference type="ARBA" id="ARBA00022614"/>
    </source>
</evidence>
<evidence type="ECO:0000259" key="7">
    <source>
        <dbReference type="Pfam" id="PF00931"/>
    </source>
</evidence>
<proteinExistence type="inferred from homology"/>
<evidence type="ECO:0000313" key="12">
    <source>
        <dbReference type="Proteomes" id="UP001497457"/>
    </source>
</evidence>
<sequence>MDVVTGAIGSLISKLGELLKDEYNLQKDLREQVKSLSLELESAQAALRKVGDVAPEQLDEQVRIWAREVRESYYDMEDVLDTFLVERLEGGHDSLLQRLKGGLLNMMGSLLKRRKIAGTIKDIKQHLHDVTERHGRYTIDNIVAQPAARSTIDPRLAAMYKEVTHLIGIDKSRGELKSKLDSKEGSGSNEKTKIVAVVGVGGLGKTTLAKAVYDELKPEFWCGAFVPVGRNPDLKKVLRDILIDLDKEKYRDHKFTMLDEKQLIDELREFLGTTRYFIVIDDVWDTESWEIIRNALDNNSLGSKIVITTRKHDVAEEVGCSYNMEPLTHESSKILFYGRIFGSERECPSQFSEVSEKILKKCGGVPLAIITTSSLLANKSRNIKVWNEVCDSIGSGLGSNRNMENMRKILSLSYYDLPSHLKTCLVYLSIFPEDYEIEKKRLIWRWIAEDFIQHGVNDHDQSLFEIGESYFNELINRSLIEVADTSIKDGTPLSCRVHDMVLELICSLSIQENFVTTVQGDSRQSTPSSGSVRRLSLQKTAWPIMETSKLRSLTIFSSTIINLMPSLSCCHLLRVLDLRDCNLRDHPNLKFLGNLFHLRYLSLAYTGYPGDQLPVEIGKLQVLQTLDLSSIQIIDAQLLSIIIAGLRKLICLCVEGTTRLPNGLRCLTSLEYLKAVNVDSACMAEELGHLTQLRTLYVRLRKDKDRRWDESLCTALVRSLAELHRIQELIVEIPCDVGADLEGSVDLPFLSWDKLSYLRIYGTTSLPTWICPASLPHLSDLNLRMVQVRTDDIRVLGMLQALRLLEVEASDSIQVLERFVVSHDAFPLAIKCSFLDIAMVPSAFPRGAMPSVTEFTFSILLEDFAGGKFTGDDLALGHLPSLQSVFVDLDGDQDVSKEVLMKVVDKLRDEADDHPNHPSIEFNPSIEFRNCI</sequence>
<keyword evidence="12" id="KW-1185">Reference proteome</keyword>
<dbReference type="Gene3D" id="1.20.5.4130">
    <property type="match status" value="1"/>
</dbReference>
<evidence type="ECO:0000259" key="10">
    <source>
        <dbReference type="Pfam" id="PF23598"/>
    </source>
</evidence>
<keyword evidence="2" id="KW-0433">Leucine-rich repeat</keyword>
<comment type="similarity">
    <text evidence="1">Belongs to the disease resistance NB-LRR family.</text>
</comment>
<dbReference type="Pfam" id="PF23559">
    <property type="entry name" value="WHD_DRP"/>
    <property type="match status" value="1"/>
</dbReference>
<dbReference type="InterPro" id="IPR036388">
    <property type="entry name" value="WH-like_DNA-bd_sf"/>
</dbReference>
<keyword evidence="5" id="KW-0611">Plant defense</keyword>
<dbReference type="GO" id="GO:0042742">
    <property type="term" value="P:defense response to bacterium"/>
    <property type="evidence" value="ECO:0007669"/>
    <property type="project" value="UniProtKB-ARBA"/>
</dbReference>
<feature type="domain" description="Disease resistance N-terminal" evidence="8">
    <location>
        <begin position="7"/>
        <end position="91"/>
    </location>
</feature>
<feature type="domain" description="Disease resistance protein winged helix" evidence="9">
    <location>
        <begin position="430"/>
        <end position="505"/>
    </location>
</feature>
<evidence type="ECO:0000259" key="8">
    <source>
        <dbReference type="Pfam" id="PF18052"/>
    </source>
</evidence>
<dbReference type="EMBL" id="OZ075134">
    <property type="protein sequence ID" value="CAL4990785.1"/>
    <property type="molecule type" value="Genomic_DNA"/>
</dbReference>
<dbReference type="Gene3D" id="3.80.10.10">
    <property type="entry name" value="Ribonuclease Inhibitor"/>
    <property type="match status" value="1"/>
</dbReference>
<dbReference type="GO" id="GO:0009626">
    <property type="term" value="P:plant-type hypersensitive response"/>
    <property type="evidence" value="ECO:0007669"/>
    <property type="project" value="UniProtKB-ARBA"/>
</dbReference>
<dbReference type="SUPFAM" id="SSF52058">
    <property type="entry name" value="L domain-like"/>
    <property type="match status" value="1"/>
</dbReference>
<evidence type="ECO:0000259" key="9">
    <source>
        <dbReference type="Pfam" id="PF23559"/>
    </source>
</evidence>
<dbReference type="Gene3D" id="3.40.50.300">
    <property type="entry name" value="P-loop containing nucleotide triphosphate hydrolases"/>
    <property type="match status" value="1"/>
</dbReference>
<dbReference type="CDD" id="cd14798">
    <property type="entry name" value="RX-CC_like"/>
    <property type="match status" value="1"/>
</dbReference>
<dbReference type="PRINTS" id="PR00364">
    <property type="entry name" value="DISEASERSIST"/>
</dbReference>
<evidence type="ECO:0000256" key="3">
    <source>
        <dbReference type="ARBA" id="ARBA00022737"/>
    </source>
</evidence>
<dbReference type="GO" id="GO:0002758">
    <property type="term" value="P:innate immune response-activating signaling pathway"/>
    <property type="evidence" value="ECO:0007669"/>
    <property type="project" value="UniProtKB-ARBA"/>
</dbReference>
<gene>
    <name evidence="11" type="ORF">URODEC1_LOCUS60388</name>
</gene>